<reference evidence="1 2" key="1">
    <citation type="submission" date="2019-07" db="EMBL/GenBank/DDBJ databases">
        <title>Tepidimonas thermarum AA-1 draft genome.</title>
        <authorList>
            <person name="Da Costa M.S."/>
            <person name="Froufe H.J.C."/>
            <person name="Egas C."/>
            <person name="Albuquerque L."/>
        </authorList>
    </citation>
    <scope>NUCLEOTIDE SEQUENCE [LARGE SCALE GENOMIC DNA]</scope>
    <source>
        <strain evidence="1 2">AA-1</strain>
    </source>
</reference>
<dbReference type="Gene3D" id="3.90.176.10">
    <property type="entry name" value="Toxin ADP-ribosyltransferase, Chain A, domain 1"/>
    <property type="match status" value="1"/>
</dbReference>
<proteinExistence type="predicted"/>
<name>A0A554WXG7_9BURK</name>
<dbReference type="AlphaFoldDB" id="A0A554WXG7"/>
<dbReference type="EMBL" id="VJOL01000054">
    <property type="protein sequence ID" value="TSE28273.1"/>
    <property type="molecule type" value="Genomic_DNA"/>
</dbReference>
<dbReference type="Proteomes" id="UP000318542">
    <property type="component" value="Unassembled WGS sequence"/>
</dbReference>
<evidence type="ECO:0000313" key="2">
    <source>
        <dbReference type="Proteomes" id="UP000318542"/>
    </source>
</evidence>
<dbReference type="SUPFAM" id="SSF56399">
    <property type="entry name" value="ADP-ribosylation"/>
    <property type="match status" value="1"/>
</dbReference>
<protein>
    <submittedName>
        <fullName evidence="1">Uncharacterized protein</fullName>
    </submittedName>
</protein>
<gene>
    <name evidence="1" type="ORF">Tther_02229</name>
</gene>
<sequence>MGMKGYGAKPNEKKVKELQQFLLSAEPGTVLQEPGFTSTSWTGGSKVLGNNDIEWEFVAGKGVKMFPGWLSANASEGEGLLPPNQRYMIIGAKKVGKTVRVKALLLPTLI</sequence>
<evidence type="ECO:0000313" key="1">
    <source>
        <dbReference type="EMBL" id="TSE28273.1"/>
    </source>
</evidence>
<keyword evidence="2" id="KW-1185">Reference proteome</keyword>
<organism evidence="1 2">
    <name type="scientific">Tepidimonas thermarum</name>
    <dbReference type="NCBI Taxonomy" id="335431"/>
    <lineage>
        <taxon>Bacteria</taxon>
        <taxon>Pseudomonadati</taxon>
        <taxon>Pseudomonadota</taxon>
        <taxon>Betaproteobacteria</taxon>
        <taxon>Burkholderiales</taxon>
        <taxon>Tepidimonas</taxon>
    </lineage>
</organism>
<comment type="caution">
    <text evidence="1">The sequence shown here is derived from an EMBL/GenBank/DDBJ whole genome shotgun (WGS) entry which is preliminary data.</text>
</comment>
<accession>A0A554WXG7</accession>